<sequence length="77" mass="8899">MFLYNNPRSQTHPDINTNPKHPKPRGSARDDLGRTLTPKNPCREEEEGVFKEGRRKRTFSGYQYKLFASLVPIKGHS</sequence>
<reference evidence="2 3" key="1">
    <citation type="submission" date="2019-05" db="EMBL/GenBank/DDBJ databases">
        <title>Another draft genome of Portunus trituberculatus and its Hox gene families provides insights of decapod evolution.</title>
        <authorList>
            <person name="Jeong J.-H."/>
            <person name="Song I."/>
            <person name="Kim S."/>
            <person name="Choi T."/>
            <person name="Kim D."/>
            <person name="Ryu S."/>
            <person name="Kim W."/>
        </authorList>
    </citation>
    <scope>NUCLEOTIDE SEQUENCE [LARGE SCALE GENOMIC DNA]</scope>
    <source>
        <tissue evidence="2">Muscle</tissue>
    </source>
</reference>
<evidence type="ECO:0000313" key="3">
    <source>
        <dbReference type="Proteomes" id="UP000324222"/>
    </source>
</evidence>
<comment type="caution">
    <text evidence="2">The sequence shown here is derived from an EMBL/GenBank/DDBJ whole genome shotgun (WGS) entry which is preliminary data.</text>
</comment>
<evidence type="ECO:0000313" key="2">
    <source>
        <dbReference type="EMBL" id="MPC38932.1"/>
    </source>
</evidence>
<organism evidence="2 3">
    <name type="scientific">Portunus trituberculatus</name>
    <name type="common">Swimming crab</name>
    <name type="synonym">Neptunus trituberculatus</name>
    <dbReference type="NCBI Taxonomy" id="210409"/>
    <lineage>
        <taxon>Eukaryota</taxon>
        <taxon>Metazoa</taxon>
        <taxon>Ecdysozoa</taxon>
        <taxon>Arthropoda</taxon>
        <taxon>Crustacea</taxon>
        <taxon>Multicrustacea</taxon>
        <taxon>Malacostraca</taxon>
        <taxon>Eumalacostraca</taxon>
        <taxon>Eucarida</taxon>
        <taxon>Decapoda</taxon>
        <taxon>Pleocyemata</taxon>
        <taxon>Brachyura</taxon>
        <taxon>Eubrachyura</taxon>
        <taxon>Portunoidea</taxon>
        <taxon>Portunidae</taxon>
        <taxon>Portuninae</taxon>
        <taxon>Portunus</taxon>
    </lineage>
</organism>
<feature type="compositionally biased region" description="Polar residues" evidence="1">
    <location>
        <begin position="1"/>
        <end position="19"/>
    </location>
</feature>
<evidence type="ECO:0000256" key="1">
    <source>
        <dbReference type="SAM" id="MobiDB-lite"/>
    </source>
</evidence>
<feature type="region of interest" description="Disordered" evidence="1">
    <location>
        <begin position="1"/>
        <end position="49"/>
    </location>
</feature>
<keyword evidence="3" id="KW-1185">Reference proteome</keyword>
<protein>
    <submittedName>
        <fullName evidence="2">Uncharacterized protein</fullName>
    </submittedName>
</protein>
<proteinExistence type="predicted"/>
<dbReference type="AlphaFoldDB" id="A0A5B7EXJ1"/>
<gene>
    <name evidence="2" type="ORF">E2C01_032450</name>
</gene>
<dbReference type="Proteomes" id="UP000324222">
    <property type="component" value="Unassembled WGS sequence"/>
</dbReference>
<name>A0A5B7EXJ1_PORTR</name>
<accession>A0A5B7EXJ1</accession>
<dbReference type="EMBL" id="VSRR010004212">
    <property type="protein sequence ID" value="MPC38932.1"/>
    <property type="molecule type" value="Genomic_DNA"/>
</dbReference>